<protein>
    <recommendedName>
        <fullName evidence="2">UPF0250 protein SAMN05443545_10568</fullName>
    </recommendedName>
</protein>
<reference evidence="4 5" key="1">
    <citation type="submission" date="2016-10" db="EMBL/GenBank/DDBJ databases">
        <authorList>
            <person name="de Groot N.N."/>
        </authorList>
    </citation>
    <scope>NUCLEOTIDE SEQUENCE [LARGE SCALE GENOMIC DNA]</scope>
    <source>
        <strain evidence="4 5">DSM 19219</strain>
    </source>
</reference>
<dbReference type="PANTHER" id="PTHR38036:SF1">
    <property type="entry name" value="UPF0250 PROTEIN YBED"/>
    <property type="match status" value="1"/>
</dbReference>
<dbReference type="Gene3D" id="3.30.70.260">
    <property type="match status" value="1"/>
</dbReference>
<dbReference type="STRING" id="574349.SAMN05443545_10568"/>
<comment type="similarity">
    <text evidence="1 2">Belongs to the UPF0250 family.</text>
</comment>
<dbReference type="SUPFAM" id="SSF117991">
    <property type="entry name" value="YbeD/HP0495-like"/>
    <property type="match status" value="1"/>
</dbReference>
<evidence type="ECO:0000313" key="4">
    <source>
        <dbReference type="EMBL" id="SDX34712.1"/>
    </source>
</evidence>
<keyword evidence="5" id="KW-1185">Reference proteome</keyword>
<sequence>MSDSSLRDLRKPSGDAGERPKIEFPCRYPLKIVGDADDGFHDEMIAIVEYHAPEFDRRQVQIVDSRNGRFQSLRVTITATGNEQLQALFADLKATGRVHMVL</sequence>
<evidence type="ECO:0000256" key="3">
    <source>
        <dbReference type="SAM" id="MobiDB-lite"/>
    </source>
</evidence>
<evidence type="ECO:0000313" key="5">
    <source>
        <dbReference type="Proteomes" id="UP000198500"/>
    </source>
</evidence>
<accession>A0A1H3AYB2</accession>
<proteinExistence type="inferred from homology"/>
<dbReference type="Pfam" id="PF04359">
    <property type="entry name" value="DUF493"/>
    <property type="match status" value="1"/>
</dbReference>
<evidence type="ECO:0000256" key="1">
    <source>
        <dbReference type="ARBA" id="ARBA00008460"/>
    </source>
</evidence>
<dbReference type="InterPro" id="IPR007454">
    <property type="entry name" value="UPF0250_YbeD-like"/>
</dbReference>
<dbReference type="PANTHER" id="PTHR38036">
    <property type="entry name" value="UPF0250 PROTEIN YBED"/>
    <property type="match status" value="1"/>
</dbReference>
<dbReference type="InterPro" id="IPR027471">
    <property type="entry name" value="YbeD-like_sf"/>
</dbReference>
<dbReference type="Proteomes" id="UP000198500">
    <property type="component" value="Unassembled WGS sequence"/>
</dbReference>
<gene>
    <name evidence="4" type="ORF">SAMN05443545_10568</name>
</gene>
<organism evidence="4 5">
    <name type="scientific">Aidingimonas halophila</name>
    <dbReference type="NCBI Taxonomy" id="574349"/>
    <lineage>
        <taxon>Bacteria</taxon>
        <taxon>Pseudomonadati</taxon>
        <taxon>Pseudomonadota</taxon>
        <taxon>Gammaproteobacteria</taxon>
        <taxon>Oceanospirillales</taxon>
        <taxon>Halomonadaceae</taxon>
        <taxon>Aidingimonas</taxon>
    </lineage>
</organism>
<dbReference type="GO" id="GO:0005829">
    <property type="term" value="C:cytosol"/>
    <property type="evidence" value="ECO:0007669"/>
    <property type="project" value="TreeGrafter"/>
</dbReference>
<feature type="region of interest" description="Disordered" evidence="3">
    <location>
        <begin position="1"/>
        <end position="21"/>
    </location>
</feature>
<dbReference type="AlphaFoldDB" id="A0A1H3AYB2"/>
<name>A0A1H3AYB2_9GAMM</name>
<dbReference type="RefSeq" id="WP_092569453.1">
    <property type="nucleotide sequence ID" value="NZ_BMXH01000003.1"/>
</dbReference>
<evidence type="ECO:0000256" key="2">
    <source>
        <dbReference type="HAMAP-Rule" id="MF_00659"/>
    </source>
</evidence>
<dbReference type="EMBL" id="FNNI01000005">
    <property type="protein sequence ID" value="SDX34712.1"/>
    <property type="molecule type" value="Genomic_DNA"/>
</dbReference>
<dbReference type="OrthoDB" id="9793424at2"/>
<dbReference type="HAMAP" id="MF_00659">
    <property type="entry name" value="UPF0250"/>
    <property type="match status" value="1"/>
</dbReference>